<dbReference type="Pfam" id="PF01209">
    <property type="entry name" value="Ubie_methyltran"/>
    <property type="match status" value="1"/>
</dbReference>
<dbReference type="UniPathway" id="UPA00079">
    <property type="reaction ID" value="UER00169"/>
</dbReference>
<evidence type="ECO:0000256" key="2">
    <source>
        <dbReference type="ARBA" id="ARBA00022603"/>
    </source>
</evidence>
<evidence type="ECO:0000256" key="4">
    <source>
        <dbReference type="ARBA" id="ARBA00022688"/>
    </source>
</evidence>
<feature type="binding site" evidence="6">
    <location>
        <position position="98"/>
    </location>
    <ligand>
        <name>S-adenosyl-L-methionine</name>
        <dbReference type="ChEBI" id="CHEBI:59789"/>
    </ligand>
</feature>
<dbReference type="EC" id="2.1.1.163" evidence="6"/>
<keyword evidence="4 6" id="KW-0831">Ubiquinone biosynthesis</keyword>
<dbReference type="PROSITE" id="PS51608">
    <property type="entry name" value="SAM_MT_UBIE"/>
    <property type="match status" value="1"/>
</dbReference>
<keyword evidence="3 6" id="KW-0808">Transferase</keyword>
<dbReference type="PANTHER" id="PTHR43591">
    <property type="entry name" value="METHYLTRANSFERASE"/>
    <property type="match status" value="1"/>
</dbReference>
<comment type="caution">
    <text evidence="6">Lacks conserved residue(s) required for the propagation of feature annotation.</text>
</comment>
<name>A0A2A4Z528_9PROT</name>
<protein>
    <recommendedName>
        <fullName evidence="6">Ubiquinone/menaquinone biosynthesis C-methyltransferase UbiE</fullName>
        <ecNumber evidence="6">2.1.1.163</ecNumber>
        <ecNumber evidence="6">2.1.1.201</ecNumber>
    </recommendedName>
    <alternativeName>
        <fullName evidence="6">2-methoxy-6-polyprenyl-1,4-benzoquinol methylase</fullName>
    </alternativeName>
    <alternativeName>
        <fullName evidence="6">Demethylmenaquinone methyltransferase</fullName>
    </alternativeName>
</protein>
<feature type="binding site" evidence="6">
    <location>
        <begin position="126"/>
        <end position="127"/>
    </location>
    <ligand>
        <name>S-adenosyl-L-methionine</name>
        <dbReference type="ChEBI" id="CHEBI:59789"/>
    </ligand>
</feature>
<dbReference type="NCBIfam" id="NF001242">
    <property type="entry name" value="PRK00216.1-3"/>
    <property type="match status" value="1"/>
</dbReference>
<dbReference type="GO" id="GO:0009060">
    <property type="term" value="P:aerobic respiration"/>
    <property type="evidence" value="ECO:0007669"/>
    <property type="project" value="UniProtKB-UniRule"/>
</dbReference>
<accession>A0A2A4Z528</accession>
<comment type="function">
    <text evidence="6">Methyltransferase required for the conversion of demethylmenaquinol (DMKH2) to menaquinol (MKH2) and the conversion of 2-polyprenyl-6-methoxy-1,4-benzoquinol (DDMQH2) to 2-polyprenyl-3-methyl-6-methoxy-1,4-benzoquinol (DMQH2).</text>
</comment>
<dbReference type="EMBL" id="NVUS01000036">
    <property type="protein sequence ID" value="PCI96906.1"/>
    <property type="molecule type" value="Genomic_DNA"/>
</dbReference>
<keyword evidence="1 6" id="KW-0474">Menaquinone biosynthesis</keyword>
<feature type="binding site" evidence="6">
    <location>
        <position position="77"/>
    </location>
    <ligand>
        <name>S-adenosyl-L-methionine</name>
        <dbReference type="ChEBI" id="CHEBI:59789"/>
    </ligand>
</feature>
<proteinExistence type="inferred from homology"/>
<dbReference type="GO" id="GO:0009234">
    <property type="term" value="P:menaquinone biosynthetic process"/>
    <property type="evidence" value="ECO:0007669"/>
    <property type="project" value="UniProtKB-UniRule"/>
</dbReference>
<comment type="catalytic activity">
    <reaction evidence="6">
        <text>a 2-methoxy-6-(all-trans-polyprenyl)benzene-1,4-diol + S-adenosyl-L-methionine = a 5-methoxy-2-methyl-3-(all-trans-polyprenyl)benzene-1,4-diol + S-adenosyl-L-homocysteine + H(+)</text>
        <dbReference type="Rhea" id="RHEA:28286"/>
        <dbReference type="Rhea" id="RHEA-COMP:10858"/>
        <dbReference type="Rhea" id="RHEA-COMP:10859"/>
        <dbReference type="ChEBI" id="CHEBI:15378"/>
        <dbReference type="ChEBI" id="CHEBI:57856"/>
        <dbReference type="ChEBI" id="CHEBI:59789"/>
        <dbReference type="ChEBI" id="CHEBI:84166"/>
        <dbReference type="ChEBI" id="CHEBI:84167"/>
        <dbReference type="EC" id="2.1.1.201"/>
    </reaction>
</comment>
<evidence type="ECO:0000313" key="8">
    <source>
        <dbReference type="EMBL" id="PCJ02021.1"/>
    </source>
</evidence>
<dbReference type="GO" id="GO:0008425">
    <property type="term" value="F:2-methoxy-6-polyprenyl-1,4-benzoquinol methyltransferase activity"/>
    <property type="evidence" value="ECO:0007669"/>
    <property type="project" value="UniProtKB-UniRule"/>
</dbReference>
<organism evidence="8">
    <name type="scientific">OCS116 cluster bacterium</name>
    <dbReference type="NCBI Taxonomy" id="2030921"/>
    <lineage>
        <taxon>Bacteria</taxon>
        <taxon>Pseudomonadati</taxon>
        <taxon>Pseudomonadota</taxon>
        <taxon>Alphaproteobacteria</taxon>
        <taxon>OCS116 cluster</taxon>
    </lineage>
</organism>
<dbReference type="InterPro" id="IPR029063">
    <property type="entry name" value="SAM-dependent_MTases_sf"/>
</dbReference>
<comment type="catalytic activity">
    <reaction evidence="6">
        <text>a 2-demethylmenaquinol + S-adenosyl-L-methionine = a menaquinol + S-adenosyl-L-homocysteine + H(+)</text>
        <dbReference type="Rhea" id="RHEA:42640"/>
        <dbReference type="Rhea" id="RHEA-COMP:9539"/>
        <dbReference type="Rhea" id="RHEA-COMP:9563"/>
        <dbReference type="ChEBI" id="CHEBI:15378"/>
        <dbReference type="ChEBI" id="CHEBI:18151"/>
        <dbReference type="ChEBI" id="CHEBI:55437"/>
        <dbReference type="ChEBI" id="CHEBI:57856"/>
        <dbReference type="ChEBI" id="CHEBI:59789"/>
        <dbReference type="EC" id="2.1.1.163"/>
    </reaction>
</comment>
<dbReference type="EMBL" id="NVUS01000005">
    <property type="protein sequence ID" value="PCJ02021.1"/>
    <property type="molecule type" value="Genomic_DNA"/>
</dbReference>
<reference evidence="8" key="2">
    <citation type="journal article" date="2018" name="ISME J.">
        <title>A dynamic microbial community with high functional redundancy inhabits the cold, oxic subseafloor aquifer.</title>
        <authorList>
            <person name="Tully B.J."/>
            <person name="Wheat C.G."/>
            <person name="Glazer B.T."/>
            <person name="Huber J.A."/>
        </authorList>
    </citation>
    <scope>NUCLEOTIDE SEQUENCE</scope>
    <source>
        <strain evidence="8">NORP83</strain>
    </source>
</reference>
<reference key="1">
    <citation type="submission" date="2017-08" db="EMBL/GenBank/DDBJ databases">
        <title>A dynamic microbial community with high functional redundancy inhabits the cold, oxic subseafloor aquifer.</title>
        <authorList>
            <person name="Tully B.J."/>
            <person name="Wheat C.G."/>
            <person name="Glazer B.T."/>
            <person name="Huber J.A."/>
        </authorList>
    </citation>
    <scope>NUCLEOTIDE SEQUENCE [LARGE SCALE GENOMIC DNA]</scope>
</reference>
<evidence type="ECO:0000256" key="6">
    <source>
        <dbReference type="HAMAP-Rule" id="MF_01813"/>
    </source>
</evidence>
<dbReference type="SUPFAM" id="SSF53335">
    <property type="entry name" value="S-adenosyl-L-methionine-dependent methyltransferases"/>
    <property type="match status" value="1"/>
</dbReference>
<dbReference type="GO" id="GO:0032259">
    <property type="term" value="P:methylation"/>
    <property type="evidence" value="ECO:0007669"/>
    <property type="project" value="UniProtKB-KW"/>
</dbReference>
<dbReference type="AlphaFoldDB" id="A0A2A4Z528"/>
<gene>
    <name evidence="6" type="primary">ubiE</name>
    <name evidence="8" type="ORF">COB13_05345</name>
    <name evidence="7" type="ORF">COB13_16785</name>
</gene>
<evidence type="ECO:0000256" key="5">
    <source>
        <dbReference type="ARBA" id="ARBA00022691"/>
    </source>
</evidence>
<sequence>MPDTQQKTTHFGFKTVAEDEKQGMVYNVFEKVAEQYDLMNDVMTGGMHRIWKDALIDWAAPPKHAGDYKHLDVAGGTADIAFRMLEKAGKNAHSTVCDINEHMLKVGEKRAQQKPYKDRIEFTCGNAETLSFEDNHFDIYTIAFGIRNVTRMQVALEEAYRVLKPGGRFLCLEVSKMQVAAVEKLYDKISLNLVPKIGEMIVGDGTPYKYLVESTRRFPDQETFAQMIKDAGFSHVDYRNYLGGVAAIHSGYKIG</sequence>
<keyword evidence="2 6" id="KW-0489">Methyltransferase</keyword>
<comment type="pathway">
    <text evidence="6">Cofactor biosynthesis; ubiquinone biosynthesis.</text>
</comment>
<evidence type="ECO:0000313" key="7">
    <source>
        <dbReference type="EMBL" id="PCI96906.1"/>
    </source>
</evidence>
<dbReference type="NCBIfam" id="TIGR01934">
    <property type="entry name" value="MenG_MenH_UbiE"/>
    <property type="match status" value="1"/>
</dbReference>
<keyword evidence="5 6" id="KW-0949">S-adenosyl-L-methionine</keyword>
<comment type="caution">
    <text evidence="8">The sequence shown here is derived from an EMBL/GenBank/DDBJ whole genome shotgun (WGS) entry which is preliminary data.</text>
</comment>
<dbReference type="GO" id="GO:0043770">
    <property type="term" value="F:demethylmenaquinone methyltransferase activity"/>
    <property type="evidence" value="ECO:0007669"/>
    <property type="project" value="UniProtKB-UniRule"/>
</dbReference>
<evidence type="ECO:0000256" key="3">
    <source>
        <dbReference type="ARBA" id="ARBA00022679"/>
    </source>
</evidence>
<evidence type="ECO:0000256" key="1">
    <source>
        <dbReference type="ARBA" id="ARBA00022428"/>
    </source>
</evidence>
<comment type="pathway">
    <text evidence="6">Quinol/quinone metabolism; menaquinone biosynthesis; menaquinol from 1,4-dihydroxy-2-naphthoate: step 2/2.</text>
</comment>
<dbReference type="InterPro" id="IPR023576">
    <property type="entry name" value="UbiE/COQ5_MeTrFase_CS"/>
</dbReference>
<dbReference type="Gene3D" id="3.40.50.150">
    <property type="entry name" value="Vaccinia Virus protein VP39"/>
    <property type="match status" value="1"/>
</dbReference>
<dbReference type="CDD" id="cd02440">
    <property type="entry name" value="AdoMet_MTases"/>
    <property type="match status" value="1"/>
</dbReference>
<comment type="similarity">
    <text evidence="6">Belongs to the class I-like SAM-binding methyltransferase superfamily. MenG/UbiE family.</text>
</comment>
<dbReference type="PANTHER" id="PTHR43591:SF24">
    <property type="entry name" value="2-METHOXY-6-POLYPRENYL-1,4-BENZOQUINOL METHYLASE, MITOCHONDRIAL"/>
    <property type="match status" value="1"/>
</dbReference>
<dbReference type="UniPathway" id="UPA00232"/>
<dbReference type="HAMAP" id="MF_01813">
    <property type="entry name" value="MenG_UbiE_methyltr"/>
    <property type="match status" value="1"/>
</dbReference>
<dbReference type="EC" id="2.1.1.201" evidence="6"/>
<dbReference type="InterPro" id="IPR004033">
    <property type="entry name" value="UbiE/COQ5_MeTrFase"/>
</dbReference>
<dbReference type="PROSITE" id="PS01184">
    <property type="entry name" value="UBIE_2"/>
    <property type="match status" value="1"/>
</dbReference>